<dbReference type="SMART" id="SM00252">
    <property type="entry name" value="SH2"/>
    <property type="match status" value="1"/>
</dbReference>
<feature type="domain" description="SH2" evidence="4">
    <location>
        <begin position="51"/>
        <end position="128"/>
    </location>
</feature>
<dbReference type="PANTHER" id="PTHR14388:SF6">
    <property type="entry name" value="SH2 DOMAIN-CONTAINING PROTEIN 7"/>
    <property type="match status" value="1"/>
</dbReference>
<feature type="region of interest" description="Disordered" evidence="3">
    <location>
        <begin position="154"/>
        <end position="188"/>
    </location>
</feature>
<reference evidence="6" key="1">
    <citation type="submission" date="2025-08" db="UniProtKB">
        <authorList>
            <consortium name="RefSeq"/>
        </authorList>
    </citation>
    <scope>IDENTIFICATION</scope>
    <source>
        <tissue evidence="6">Muscle</tissue>
    </source>
</reference>
<protein>
    <submittedName>
        <fullName evidence="6">SH2 domain-containing protein 7</fullName>
    </submittedName>
</protein>
<organism evidence="5 6">
    <name type="scientific">Hipposideros armiger</name>
    <name type="common">Great Himalayan leaf-nosed bat</name>
    <dbReference type="NCBI Taxonomy" id="186990"/>
    <lineage>
        <taxon>Eukaryota</taxon>
        <taxon>Metazoa</taxon>
        <taxon>Chordata</taxon>
        <taxon>Craniata</taxon>
        <taxon>Vertebrata</taxon>
        <taxon>Euteleostomi</taxon>
        <taxon>Mammalia</taxon>
        <taxon>Eutheria</taxon>
        <taxon>Laurasiatheria</taxon>
        <taxon>Chiroptera</taxon>
        <taxon>Yinpterochiroptera</taxon>
        <taxon>Rhinolophoidea</taxon>
        <taxon>Hipposideridae</taxon>
        <taxon>Hipposideros</taxon>
    </lineage>
</organism>
<dbReference type="GO" id="GO:0005737">
    <property type="term" value="C:cytoplasm"/>
    <property type="evidence" value="ECO:0007669"/>
    <property type="project" value="TreeGrafter"/>
</dbReference>
<dbReference type="FunFam" id="3.30.505.10:FF:000059">
    <property type="entry name" value="hematopoietic SH2 domain-containing protein"/>
    <property type="match status" value="1"/>
</dbReference>
<gene>
    <name evidence="6" type="primary">SH2D7</name>
</gene>
<dbReference type="PANTHER" id="PTHR14388">
    <property type="entry name" value="T CELL-SPECIFIC ADAPTER PROTEIN TSAD"/>
    <property type="match status" value="1"/>
</dbReference>
<evidence type="ECO:0000256" key="3">
    <source>
        <dbReference type="SAM" id="MobiDB-lite"/>
    </source>
</evidence>
<dbReference type="CTD" id="646892"/>
<dbReference type="GeneID" id="109381451"/>
<evidence type="ECO:0000256" key="1">
    <source>
        <dbReference type="ARBA" id="ARBA00022999"/>
    </source>
</evidence>
<dbReference type="InterPro" id="IPR035885">
    <property type="entry name" value="SH2D7_SH2"/>
</dbReference>
<evidence type="ECO:0000259" key="4">
    <source>
        <dbReference type="PROSITE" id="PS50001"/>
    </source>
</evidence>
<dbReference type="Proteomes" id="UP000694851">
    <property type="component" value="Unplaced"/>
</dbReference>
<keyword evidence="1 2" id="KW-0727">SH2 domain</keyword>
<dbReference type="OrthoDB" id="6108017at2759"/>
<keyword evidence="5" id="KW-1185">Reference proteome</keyword>
<sequence length="443" mass="47759">MEGSLKQLSLERGPEGAGDSQGQAALQELALRWFMETQAPIILQNGALPPWFHGFVTRKQTEQLLRDKALGSFLIRLSDRATGYILSYRGGDRCRHFVITQLQDRRYLVPGDTHSHSSLADLVRHYQEVQFEPFGETLAAACPRPEDNDLYDAITLGSHHTNPGHENPPATASPTRVPDKAAGPCLPPKSQVSFLHMKKSLDASPWNLAEEETVEVPIRMPPLPERSASLLEESFGGASDILYADLRKMNHARLGRGTDVSGRHGPVPPGSQACSPGKEAPKKLSDGGPGPVLSGGSPDQGPTAPPTSWVPRSEAPGSSAATWSQGSPKQSPRAQPCSHGSSADTYELVQEEARDGPDQGEGSTYEQIPACWGGPARPPYPGASATYSKLSGPTDCGCERSLGTPEPSNTYEQITAAKSKGAGRTHKPDKLRRLFFTDKKYRS</sequence>
<accession>A0A8B7R6A0</accession>
<evidence type="ECO:0000313" key="6">
    <source>
        <dbReference type="RefSeq" id="XP_019495658.1"/>
    </source>
</evidence>
<dbReference type="InterPro" id="IPR036860">
    <property type="entry name" value="SH2_dom_sf"/>
</dbReference>
<dbReference type="PRINTS" id="PR00401">
    <property type="entry name" value="SH2DOMAIN"/>
</dbReference>
<dbReference type="AlphaFoldDB" id="A0A8B7R6A0"/>
<dbReference type="PROSITE" id="PS50001">
    <property type="entry name" value="SH2"/>
    <property type="match status" value="1"/>
</dbReference>
<dbReference type="Gene3D" id="3.30.505.10">
    <property type="entry name" value="SH2 domain"/>
    <property type="match status" value="1"/>
</dbReference>
<proteinExistence type="predicted"/>
<dbReference type="InterPro" id="IPR000980">
    <property type="entry name" value="SH2"/>
</dbReference>
<name>A0A8B7R6A0_HIPAR</name>
<feature type="region of interest" description="Disordered" evidence="3">
    <location>
        <begin position="255"/>
        <end position="411"/>
    </location>
</feature>
<evidence type="ECO:0000313" key="5">
    <source>
        <dbReference type="Proteomes" id="UP000694851"/>
    </source>
</evidence>
<evidence type="ECO:0000256" key="2">
    <source>
        <dbReference type="PROSITE-ProRule" id="PRU00191"/>
    </source>
</evidence>
<dbReference type="KEGG" id="hai:109381451"/>
<dbReference type="RefSeq" id="XP_019495658.1">
    <property type="nucleotide sequence ID" value="XM_019640113.1"/>
</dbReference>
<feature type="compositionally biased region" description="Polar residues" evidence="3">
    <location>
        <begin position="319"/>
        <end position="344"/>
    </location>
</feature>
<dbReference type="Pfam" id="PF00017">
    <property type="entry name" value="SH2"/>
    <property type="match status" value="1"/>
</dbReference>
<dbReference type="CDD" id="cd10417">
    <property type="entry name" value="SH2_SH2D7"/>
    <property type="match status" value="1"/>
</dbReference>
<dbReference type="SUPFAM" id="SSF55550">
    <property type="entry name" value="SH2 domain"/>
    <property type="match status" value="1"/>
</dbReference>